<protein>
    <submittedName>
        <fullName evidence="2">VWA domain-containing protein</fullName>
    </submittedName>
</protein>
<sequence>METPITTTDDREKTATGISRRRVLQSTALTTGVFGLGLPLSSTTVLADEHTDGRIDTCNATLDIVLALDYSGSIGSALWGDIESGAESFVDVLNDDNQLGVVTFGDTGKAYDFGTQEYLLLAQDGTTDNRPAMKAAIPGVAPPNENGTHMAAALDLADDILDGQGRDGKEVIVLLTDGEPNYQNGIVGNGSNPPEDEADGTVGGVSGYVPTATTGFDPEGDGDKTYAYTGGSTGTDAVITDGERDETEAVATVAKADGTRIVAVGIGSGVDDDYLRDRIATAPEDYVQVANSSELGAALRNLLSEICDECDECEDEGLLAKYEFECVETVDDECVAYDFVLETGDESLVSYTAGSYVNKDGEEFEPMTATFDTGYCTVYAVVKAGRGLEVQELVAEDGQVTAEYIAPHAISFVAFFCTEDAAEAFAESFPSNRGGGPRAR</sequence>
<accession>A0ABD6DL40</accession>
<dbReference type="PROSITE" id="PS51318">
    <property type="entry name" value="TAT"/>
    <property type="match status" value="1"/>
</dbReference>
<dbReference type="InterPro" id="IPR050525">
    <property type="entry name" value="ECM_Assembly_Org"/>
</dbReference>
<dbReference type="SMART" id="SM00327">
    <property type="entry name" value="VWA"/>
    <property type="match status" value="1"/>
</dbReference>
<dbReference type="CDD" id="cd00198">
    <property type="entry name" value="vWFA"/>
    <property type="match status" value="1"/>
</dbReference>
<evidence type="ECO:0000259" key="1">
    <source>
        <dbReference type="PROSITE" id="PS50234"/>
    </source>
</evidence>
<comment type="caution">
    <text evidence="2">The sequence shown here is derived from an EMBL/GenBank/DDBJ whole genome shotgun (WGS) entry which is preliminary data.</text>
</comment>
<dbReference type="PROSITE" id="PS50234">
    <property type="entry name" value="VWFA"/>
    <property type="match status" value="1"/>
</dbReference>
<gene>
    <name evidence="2" type="ORF">ACFSBL_12545</name>
</gene>
<dbReference type="AlphaFoldDB" id="A0ABD6DL40"/>
<name>A0ABD6DL40_9EURY</name>
<dbReference type="InterPro" id="IPR036465">
    <property type="entry name" value="vWFA_dom_sf"/>
</dbReference>
<evidence type="ECO:0000313" key="3">
    <source>
        <dbReference type="Proteomes" id="UP001597034"/>
    </source>
</evidence>
<dbReference type="Gene3D" id="3.40.50.410">
    <property type="entry name" value="von Willebrand factor, type A domain"/>
    <property type="match status" value="2"/>
</dbReference>
<dbReference type="InterPro" id="IPR002035">
    <property type="entry name" value="VWF_A"/>
</dbReference>
<dbReference type="RefSeq" id="WP_256401402.1">
    <property type="nucleotide sequence ID" value="NZ_JANHJR010000003.1"/>
</dbReference>
<dbReference type="EMBL" id="JBHUDO010000003">
    <property type="protein sequence ID" value="MFD1646510.1"/>
    <property type="molecule type" value="Genomic_DNA"/>
</dbReference>
<organism evidence="2 3">
    <name type="scientific">Haloarchaeobius litoreus</name>
    <dbReference type="NCBI Taxonomy" id="755306"/>
    <lineage>
        <taxon>Archaea</taxon>
        <taxon>Methanobacteriati</taxon>
        <taxon>Methanobacteriota</taxon>
        <taxon>Stenosarchaea group</taxon>
        <taxon>Halobacteria</taxon>
        <taxon>Halobacteriales</taxon>
        <taxon>Halorubellaceae</taxon>
        <taxon>Haloarchaeobius</taxon>
    </lineage>
</organism>
<keyword evidence="3" id="KW-1185">Reference proteome</keyword>
<dbReference type="PANTHER" id="PTHR24020:SF20">
    <property type="entry name" value="PH DOMAIN-CONTAINING PROTEIN"/>
    <property type="match status" value="1"/>
</dbReference>
<dbReference type="Proteomes" id="UP001597034">
    <property type="component" value="Unassembled WGS sequence"/>
</dbReference>
<reference evidence="2 3" key="1">
    <citation type="journal article" date="2019" name="Int. J. Syst. Evol. Microbiol.">
        <title>The Global Catalogue of Microorganisms (GCM) 10K type strain sequencing project: providing services to taxonomists for standard genome sequencing and annotation.</title>
        <authorList>
            <consortium name="The Broad Institute Genomics Platform"/>
            <consortium name="The Broad Institute Genome Sequencing Center for Infectious Disease"/>
            <person name="Wu L."/>
            <person name="Ma J."/>
        </authorList>
    </citation>
    <scope>NUCLEOTIDE SEQUENCE [LARGE SCALE GENOMIC DNA]</scope>
    <source>
        <strain evidence="2 3">CGMCC 1.10390</strain>
    </source>
</reference>
<dbReference type="InterPro" id="IPR006311">
    <property type="entry name" value="TAT_signal"/>
</dbReference>
<dbReference type="PANTHER" id="PTHR24020">
    <property type="entry name" value="COLLAGEN ALPHA"/>
    <property type="match status" value="1"/>
</dbReference>
<proteinExistence type="predicted"/>
<feature type="domain" description="VWFA" evidence="1">
    <location>
        <begin position="63"/>
        <end position="306"/>
    </location>
</feature>
<dbReference type="SUPFAM" id="SSF53300">
    <property type="entry name" value="vWA-like"/>
    <property type="match status" value="1"/>
</dbReference>
<evidence type="ECO:0000313" key="2">
    <source>
        <dbReference type="EMBL" id="MFD1646510.1"/>
    </source>
</evidence>
<dbReference type="Pfam" id="PF00092">
    <property type="entry name" value="VWA"/>
    <property type="match status" value="1"/>
</dbReference>